<evidence type="ECO:0000313" key="2">
    <source>
        <dbReference type="EMBL" id="ADG90835.1"/>
    </source>
</evidence>
<keyword evidence="3" id="KW-1185">Reference proteome</keyword>
<dbReference type="PANTHER" id="PTHR43242:SF1">
    <property type="entry name" value="NAD(P)-BINDING ROSSMANN-FOLD SUPERFAMILY PROTEIN"/>
    <property type="match status" value="1"/>
</dbReference>
<dbReference type="STRING" id="633148.Tagg_0561"/>
<dbReference type="Gene3D" id="3.40.50.720">
    <property type="entry name" value="NAD(P)-binding Rossmann-like Domain"/>
    <property type="match status" value="1"/>
</dbReference>
<evidence type="ECO:0000259" key="1">
    <source>
        <dbReference type="Pfam" id="PF04321"/>
    </source>
</evidence>
<dbReference type="eggNOG" id="arCOG01367">
    <property type="taxonomic scope" value="Archaea"/>
</dbReference>
<name>D5U135_THEAM</name>
<keyword evidence="2" id="KW-0560">Oxidoreductase</keyword>
<dbReference type="Proteomes" id="UP000002376">
    <property type="component" value="Chromosome"/>
</dbReference>
<reference evidence="2 3" key="1">
    <citation type="journal article" date="2010" name="Stand. Genomic Sci.">
        <title>Complete genome sequence of Thermosphaera aggregans type strain (M11TL).</title>
        <authorList>
            <person name="Spring S."/>
            <person name="Rachel R."/>
            <person name="Lapidus A."/>
            <person name="Davenport K."/>
            <person name="Tice H."/>
            <person name="Copeland A."/>
            <person name="Cheng J.F."/>
            <person name="Lucas S."/>
            <person name="Chen F."/>
            <person name="Nolan M."/>
            <person name="Bruce D."/>
            <person name="Goodwin L."/>
            <person name="Pitluck S."/>
            <person name="Ivanova N."/>
            <person name="Mavromatis K."/>
            <person name="Ovchinnikova G."/>
            <person name="Pati A."/>
            <person name="Chen A."/>
            <person name="Palaniappan K."/>
            <person name="Land M."/>
            <person name="Hauser L."/>
            <person name="Chang Y.J."/>
            <person name="Jeffries C.C."/>
            <person name="Brettin T."/>
            <person name="Detter J.C."/>
            <person name="Tapia R."/>
            <person name="Han C."/>
            <person name="Heimerl T."/>
            <person name="Weikl F."/>
            <person name="Brambilla E."/>
            <person name="Goker M."/>
            <person name="Bristow J."/>
            <person name="Eisen J.A."/>
            <person name="Markowitz V."/>
            <person name="Hugenholtz P."/>
            <person name="Kyrpides N.C."/>
            <person name="Klenk H.P."/>
        </authorList>
    </citation>
    <scope>NUCLEOTIDE SEQUENCE [LARGE SCALE GENOMIC DNA]</scope>
    <source>
        <strain evidence="3">DSM 11486 / M11TL</strain>
    </source>
</reference>
<proteinExistence type="predicted"/>
<evidence type="ECO:0000313" key="3">
    <source>
        <dbReference type="Proteomes" id="UP000002376"/>
    </source>
</evidence>
<organism evidence="2 3">
    <name type="scientific">Thermosphaera aggregans (strain DSM 11486 / M11TL)</name>
    <dbReference type="NCBI Taxonomy" id="633148"/>
    <lineage>
        <taxon>Archaea</taxon>
        <taxon>Thermoproteota</taxon>
        <taxon>Thermoprotei</taxon>
        <taxon>Desulfurococcales</taxon>
        <taxon>Desulfurococcaceae</taxon>
        <taxon>Thermosphaera</taxon>
    </lineage>
</organism>
<sequence>MDQFNGETMRVLVTGGTGLLGYWIAETYSSKGFKVYATYNEKNPPGLEAAWIKLNLEDPESIISVVREVRPDIIVHSAAYTDVDGCEVNKEKAYRVNYLGTEALARAGRETDYFIYVSTDYVFNGEKGLYREEDTPAPVNYYGLSKLLGEVAVRAILPKNSVIVRVSGLYGYSPTGKKNFGVIVLERLLRGENVEAFIDQWLSPTYTRFLSEILAKLVDTKPTGVLHIAGERLSRYEFARLFAEVLGVGENLVKPRPLESVNLPARRPRDSSLNTAKARVLGLSLPPVPDCLKDMVSTYRRFIEGL</sequence>
<accession>D5U135</accession>
<dbReference type="SUPFAM" id="SSF51735">
    <property type="entry name" value="NAD(P)-binding Rossmann-fold domains"/>
    <property type="match status" value="1"/>
</dbReference>
<dbReference type="HOGENOM" id="CLU_045518_1_2_2"/>
<dbReference type="PANTHER" id="PTHR43242">
    <property type="entry name" value="NAD(P)-BINDING ROSSMANN-FOLD SUPERFAMILY PROTEIN"/>
    <property type="match status" value="1"/>
</dbReference>
<dbReference type="NCBIfam" id="TIGR01214">
    <property type="entry name" value="rmlD"/>
    <property type="match status" value="1"/>
</dbReference>
<dbReference type="InterPro" id="IPR029903">
    <property type="entry name" value="RmlD-like-bd"/>
</dbReference>
<dbReference type="InterPro" id="IPR036291">
    <property type="entry name" value="NAD(P)-bd_dom_sf"/>
</dbReference>
<dbReference type="CDD" id="cd05254">
    <property type="entry name" value="dTDP_HR_like_SDR_e"/>
    <property type="match status" value="1"/>
</dbReference>
<protein>
    <submittedName>
        <fullName evidence="2">dTDP-4-dehydrorhamnose reductase</fullName>
        <ecNumber evidence="2">1.1.1.133</ecNumber>
    </submittedName>
</protein>
<dbReference type="AlphaFoldDB" id="D5U135"/>
<reference key="3">
    <citation type="submission" date="2010-02" db="EMBL/GenBank/DDBJ databases">
        <title>Complete genome sequence of Thermosphaera aggregans type strain (M11TL).</title>
        <authorList>
            <consortium name="US DOE Joint Genome Institute (JGI-PGF)"/>
            <person name="Spring S."/>
            <person name="Lapidus A."/>
            <person name="Munk C."/>
            <person name="Schroeder M."/>
            <person name="Glavina Del Rio T."/>
            <person name="Tice H."/>
            <person name="Copeland A."/>
            <person name="Cheng J.-F."/>
            <person name="Lucas S."/>
            <person name="Chen F."/>
            <person name="Nolan M."/>
            <person name="Bruce D."/>
            <person name="Goodwin L."/>
            <person name="Pitluck S."/>
            <person name="Ivanova N."/>
            <person name="Mavromatis K."/>
            <person name="Ovchinnikova G."/>
            <person name="Pati A."/>
            <person name="Chen A."/>
            <person name="Palaniappan K."/>
            <person name="Land M."/>
            <person name="Hauser L."/>
            <person name="Chang Y.-J."/>
            <person name="Jeffries C.C."/>
            <person name="Brettin T."/>
            <person name="Detter J.C."/>
            <person name="Tapia R."/>
            <person name="Han C."/>
            <person name="Chain P."/>
            <person name="Heimerl T."/>
            <person name="Weik F."/>
            <person name="Goker M."/>
            <person name="Rachel R."/>
            <person name="Bristow J."/>
            <person name="Eisen J.A."/>
            <person name="Markowitz V."/>
            <person name="Hugenholtz P."/>
            <person name="Kyrpides N.C."/>
            <person name="Klenk H.-P."/>
        </authorList>
    </citation>
    <scope>NUCLEOTIDE SEQUENCE</scope>
    <source>
        <strain>DSM 11486</strain>
    </source>
</reference>
<dbReference type="GO" id="GO:0008831">
    <property type="term" value="F:dTDP-4-dehydrorhamnose reductase activity"/>
    <property type="evidence" value="ECO:0007669"/>
    <property type="project" value="UniProtKB-EC"/>
</dbReference>
<reference evidence="3" key="2">
    <citation type="journal article" date="2010" name="Stand. Genomic Sci.">
        <title>Complete genome sequence of Thermosphaera aggregans type strain (M11TLT).</title>
        <authorList>
            <person name="Spring S."/>
            <person name="Rachel R."/>
            <person name="Lapidus A."/>
            <person name="Davenport K."/>
            <person name="Tice H."/>
            <person name="Copeland A."/>
            <person name="Cheng J.-F."/>
            <person name="Lucas S."/>
            <person name="Chen F."/>
            <person name="Nolan M."/>
            <person name="Bruce D."/>
            <person name="Goodwin L."/>
            <person name="Pitluck S."/>
            <person name="Ivanova N."/>
            <person name="Mavromatis K."/>
            <person name="Ovchinnikova G."/>
            <person name="Pati A."/>
            <person name="Chen A."/>
            <person name="Palaniappan K."/>
            <person name="Land M."/>
            <person name="Hauser L."/>
            <person name="Chang Y.-J."/>
            <person name="Jeffries C.C."/>
            <person name="Brettin T."/>
            <person name="Detter J.C."/>
            <person name="Tapia R."/>
            <person name="Han C."/>
            <person name="Heimerl T."/>
            <person name="Weikl F."/>
            <person name="Brambilla E."/>
            <person name="Goker M."/>
            <person name="Bristow J."/>
            <person name="Eisen J.A."/>
            <person name="Markowitz V."/>
            <person name="Hugenholtz P."/>
            <person name="Kyrpides N.C."/>
            <person name="Klenk H.-P."/>
        </authorList>
    </citation>
    <scope>NUCLEOTIDE SEQUENCE [LARGE SCALE GENOMIC DNA]</scope>
    <source>
        <strain evidence="3">DSM 11486 / M11TL</strain>
    </source>
</reference>
<dbReference type="EMBL" id="CP001939">
    <property type="protein sequence ID" value="ADG90835.1"/>
    <property type="molecule type" value="Genomic_DNA"/>
</dbReference>
<dbReference type="InterPro" id="IPR005913">
    <property type="entry name" value="dTDP_dehydrorham_reduct"/>
</dbReference>
<dbReference type="KEGG" id="tag:Tagg_0561"/>
<feature type="domain" description="RmlD-like substrate binding" evidence="1">
    <location>
        <begin position="9"/>
        <end position="299"/>
    </location>
</feature>
<dbReference type="EC" id="1.1.1.133" evidence="2"/>
<dbReference type="Pfam" id="PF04321">
    <property type="entry name" value="RmlD_sub_bind"/>
    <property type="match status" value="1"/>
</dbReference>
<gene>
    <name evidence="2" type="ordered locus">Tagg_0561</name>
</gene>